<organism evidence="1 2">
    <name type="scientific">Molossus molossus</name>
    <name type="common">Pallas' mastiff bat</name>
    <name type="synonym">Vespertilio molossus</name>
    <dbReference type="NCBI Taxonomy" id="27622"/>
    <lineage>
        <taxon>Eukaryota</taxon>
        <taxon>Metazoa</taxon>
        <taxon>Chordata</taxon>
        <taxon>Craniata</taxon>
        <taxon>Vertebrata</taxon>
        <taxon>Euteleostomi</taxon>
        <taxon>Mammalia</taxon>
        <taxon>Eutheria</taxon>
        <taxon>Laurasiatheria</taxon>
        <taxon>Chiroptera</taxon>
        <taxon>Yangochiroptera</taxon>
        <taxon>Molossidae</taxon>
        <taxon>Molossus</taxon>
    </lineage>
</organism>
<keyword evidence="2" id="KW-1185">Reference proteome</keyword>
<protein>
    <submittedName>
        <fullName evidence="1">Uncharacterized protein</fullName>
    </submittedName>
</protein>
<reference evidence="1 2" key="1">
    <citation type="journal article" date="2020" name="Nature">
        <title>Six reference-quality genomes reveal evolution of bat adaptations.</title>
        <authorList>
            <person name="Jebb D."/>
            <person name="Huang Z."/>
            <person name="Pippel M."/>
            <person name="Hughes G.M."/>
            <person name="Lavrichenko K."/>
            <person name="Devanna P."/>
            <person name="Winkler S."/>
            <person name="Jermiin L.S."/>
            <person name="Skirmuntt E.C."/>
            <person name="Katzourakis A."/>
            <person name="Burkitt-Gray L."/>
            <person name="Ray D.A."/>
            <person name="Sullivan K.A.M."/>
            <person name="Roscito J.G."/>
            <person name="Kirilenko B.M."/>
            <person name="Davalos L.M."/>
            <person name="Corthals A.P."/>
            <person name="Power M.L."/>
            <person name="Jones G."/>
            <person name="Ransome R.D."/>
            <person name="Dechmann D.K.N."/>
            <person name="Locatelli A.G."/>
            <person name="Puechmaille S.J."/>
            <person name="Fedrigo O."/>
            <person name="Jarvis E.D."/>
            <person name="Hiller M."/>
            <person name="Vernes S.C."/>
            <person name="Myers E.W."/>
            <person name="Teeling E.C."/>
        </authorList>
    </citation>
    <scope>NUCLEOTIDE SEQUENCE [LARGE SCALE GENOMIC DNA]</scope>
    <source>
        <strain evidence="1">MMolMol1</strain>
        <tissue evidence="1">Muscle</tissue>
    </source>
</reference>
<name>A0A7J8B7Y7_MOLMO</name>
<evidence type="ECO:0000313" key="1">
    <source>
        <dbReference type="EMBL" id="KAF6394576.1"/>
    </source>
</evidence>
<dbReference type="Proteomes" id="UP000550707">
    <property type="component" value="Unassembled WGS sequence"/>
</dbReference>
<accession>A0A7J8B7Y7</accession>
<dbReference type="AlphaFoldDB" id="A0A7J8B7Y7"/>
<proteinExistence type="predicted"/>
<comment type="caution">
    <text evidence="1">The sequence shown here is derived from an EMBL/GenBank/DDBJ whole genome shotgun (WGS) entry which is preliminary data.</text>
</comment>
<dbReference type="EMBL" id="JACASF010000049">
    <property type="protein sequence ID" value="KAF6394576.1"/>
    <property type="molecule type" value="Genomic_DNA"/>
</dbReference>
<dbReference type="InParanoid" id="A0A7J8B7Y7"/>
<evidence type="ECO:0000313" key="2">
    <source>
        <dbReference type="Proteomes" id="UP000550707"/>
    </source>
</evidence>
<gene>
    <name evidence="1" type="ORF">HJG59_010735</name>
</gene>
<sequence length="120" mass="14499">MLRKHFNTLPQRVLFSHYLIKKYPRNFWRRNDTFPIFPFWMQVFNSSSLLWSCAWRSERMTRNQTTVNFITSSRSSVFTFLKVSNVVRYCSYQTLMCIRITRVIVYSGDTNIIPPEIQIQ</sequence>